<dbReference type="SUPFAM" id="SSF50891">
    <property type="entry name" value="Cyclophilin-like"/>
    <property type="match status" value="1"/>
</dbReference>
<dbReference type="VEuPathDB" id="TriTrypDB:ECC02_000639"/>
<dbReference type="VEuPathDB" id="TriTrypDB:TcYC6_0016790"/>
<accession>A0A2V2VGA1</accession>
<feature type="compositionally biased region" description="Low complexity" evidence="1">
    <location>
        <begin position="190"/>
        <end position="204"/>
    </location>
</feature>
<dbReference type="VEuPathDB" id="TriTrypDB:TcCL_NonESM01534"/>
<evidence type="ECO:0000313" key="4">
    <source>
        <dbReference type="EMBL" id="PWU95439.1"/>
    </source>
</evidence>
<dbReference type="EMBL" id="PRFA01000022">
    <property type="protein sequence ID" value="PWU95439.1"/>
    <property type="molecule type" value="Genomic_DNA"/>
</dbReference>
<proteinExistence type="predicted"/>
<feature type="region of interest" description="Disordered" evidence="1">
    <location>
        <begin position="442"/>
        <end position="490"/>
    </location>
</feature>
<dbReference type="InterPro" id="IPR029000">
    <property type="entry name" value="Cyclophilin-like_dom_sf"/>
</dbReference>
<dbReference type="AlphaFoldDB" id="A0A2V2VGA1"/>
<dbReference type="VEuPathDB" id="TriTrypDB:TcCLB.511429.20"/>
<evidence type="ECO:0000313" key="5">
    <source>
        <dbReference type="Proteomes" id="UP000246121"/>
    </source>
</evidence>
<evidence type="ECO:0000256" key="1">
    <source>
        <dbReference type="SAM" id="MobiDB-lite"/>
    </source>
</evidence>
<dbReference type="VEuPathDB" id="TriTrypDB:TCDM_00955"/>
<dbReference type="VEuPathDB" id="TriTrypDB:BCY84_01789"/>
<dbReference type="VEuPathDB" id="TriTrypDB:C4B63_22g94"/>
<feature type="compositionally biased region" description="Polar residues" evidence="1">
    <location>
        <begin position="466"/>
        <end position="478"/>
    </location>
</feature>
<dbReference type="Proteomes" id="UP000246121">
    <property type="component" value="Unassembled WGS sequence"/>
</dbReference>
<feature type="chain" id="PRO_5016129077" evidence="2">
    <location>
        <begin position="28"/>
        <end position="490"/>
    </location>
</feature>
<feature type="region of interest" description="Disordered" evidence="1">
    <location>
        <begin position="185"/>
        <end position="204"/>
    </location>
</feature>
<comment type="caution">
    <text evidence="4">The sequence shown here is derived from an EMBL/GenBank/DDBJ whole genome shotgun (WGS) entry which is preliminary data.</text>
</comment>
<protein>
    <submittedName>
        <fullName evidence="4">Putative cyclophilin 15</fullName>
    </submittedName>
</protein>
<feature type="compositionally biased region" description="Basic residues" evidence="1">
    <location>
        <begin position="443"/>
        <end position="458"/>
    </location>
</feature>
<evidence type="ECO:0000259" key="3">
    <source>
        <dbReference type="PROSITE" id="PS50072"/>
    </source>
</evidence>
<gene>
    <name evidence="4" type="ORF">C4B63_22g94</name>
</gene>
<dbReference type="VEuPathDB" id="TriTrypDB:TcCLB.509991.29"/>
<name>A0A2V2VGA1_TRYCR</name>
<organism evidence="4 5">
    <name type="scientific">Trypanosoma cruzi</name>
    <dbReference type="NCBI Taxonomy" id="5693"/>
    <lineage>
        <taxon>Eukaryota</taxon>
        <taxon>Discoba</taxon>
        <taxon>Euglenozoa</taxon>
        <taxon>Kinetoplastea</taxon>
        <taxon>Metakinetoplastina</taxon>
        <taxon>Trypanosomatida</taxon>
        <taxon>Trypanosomatidae</taxon>
        <taxon>Trypanosoma</taxon>
        <taxon>Schizotrypanum</taxon>
    </lineage>
</organism>
<dbReference type="VEuPathDB" id="TriTrypDB:TCSYLVIO_007316"/>
<dbReference type="VEuPathDB" id="TriTrypDB:Tc_MARK_6031"/>
<keyword evidence="2" id="KW-0732">Signal</keyword>
<dbReference type="VEuPathDB" id="TriTrypDB:TcBrA4_0037570"/>
<dbReference type="GO" id="GO:0003755">
    <property type="term" value="F:peptidyl-prolyl cis-trans isomerase activity"/>
    <property type="evidence" value="ECO:0007669"/>
    <property type="project" value="InterPro"/>
</dbReference>
<reference evidence="4 5" key="1">
    <citation type="journal article" date="2018" name="Microb. Genom.">
        <title>Expanding an expanded genome: long-read sequencing of Trypanosoma cruzi.</title>
        <authorList>
            <person name="Berna L."/>
            <person name="Rodriguez M."/>
            <person name="Chiribao M.L."/>
            <person name="Parodi-Talice A."/>
            <person name="Pita S."/>
            <person name="Rijo G."/>
            <person name="Alvarez-Valin F."/>
            <person name="Robello C."/>
        </authorList>
    </citation>
    <scope>NUCLEOTIDE SEQUENCE [LARGE SCALE GENOMIC DNA]</scope>
    <source>
        <strain evidence="4 5">Dm28c</strain>
    </source>
</reference>
<dbReference type="Pfam" id="PF00160">
    <property type="entry name" value="Pro_isomerase"/>
    <property type="match status" value="1"/>
</dbReference>
<dbReference type="Gene3D" id="2.40.100.10">
    <property type="entry name" value="Cyclophilin-like"/>
    <property type="match status" value="1"/>
</dbReference>
<dbReference type="InterPro" id="IPR002130">
    <property type="entry name" value="Cyclophilin-type_PPIase_dom"/>
</dbReference>
<feature type="compositionally biased region" description="Basic residues" evidence="1">
    <location>
        <begin position="480"/>
        <end position="490"/>
    </location>
</feature>
<evidence type="ECO:0000256" key="2">
    <source>
        <dbReference type="SAM" id="SignalP"/>
    </source>
</evidence>
<sequence>MYLFLHAPTLLVVCLLCFLTLFDNGACLERICFSLYSFAARRQQSEKWEKCCGRKEKGIFSVCVCVCFYCMQATLHFRFPNRQNPKEPRDVSVRVLLQAAEQRPKATLNFFFMCTGQLPSTDVLSSLGIAAGELSATSVGGGLRSSGLKPFAESAVVRIEKNVMMEIGSSMTKTIFGGFIEDEPLEGKQSHPSSSSSSISTAAHSTHAAGMQQLRAGTILIGNVGSPNTNGSRYYILLQDVVTEKQRQELSVYQPLGMVVAGLQALCEACGSAAVQPRTLAPLQAVPIWVSEARLQHRAPTPSSCINIQSGEVAMATQGKGKGRERVVVARMAGHTRRRDEMEAEEEADAGGSGPAARTAQGGFFNLTITFPKRSDEEKQGVNGSQAKRMRTERYVTTADGAKALRTTAVEQADGEPFDYFAAQEIAFVNDVDIIAETQAARQQRRRGKQQQKRRTVRKFGFGGSMKTSKSNQGTDRTAASKKKALSRRY</sequence>
<dbReference type="VEuPathDB" id="TriTrypDB:C3747_64g127"/>
<feature type="domain" description="PPIase cyclophilin-type" evidence="3">
    <location>
        <begin position="104"/>
        <end position="288"/>
    </location>
</feature>
<dbReference type="PROSITE" id="PS50072">
    <property type="entry name" value="CSA_PPIASE_2"/>
    <property type="match status" value="1"/>
</dbReference>
<dbReference type="VEuPathDB" id="TriTrypDB:TcG_07239"/>
<feature type="region of interest" description="Disordered" evidence="1">
    <location>
        <begin position="334"/>
        <end position="361"/>
    </location>
</feature>
<feature type="signal peptide" evidence="2">
    <location>
        <begin position="1"/>
        <end position="27"/>
    </location>
</feature>